<evidence type="ECO:0000256" key="4">
    <source>
        <dbReference type="SAM" id="Phobius"/>
    </source>
</evidence>
<feature type="transmembrane region" description="Helical" evidence="4">
    <location>
        <begin position="289"/>
        <end position="310"/>
    </location>
</feature>
<keyword evidence="4" id="KW-0812">Transmembrane</keyword>
<dbReference type="Proteomes" id="UP000202259">
    <property type="component" value="Chromosome"/>
</dbReference>
<evidence type="ECO:0000313" key="7">
    <source>
        <dbReference type="Proteomes" id="UP000202259"/>
    </source>
</evidence>
<dbReference type="InterPro" id="IPR000160">
    <property type="entry name" value="GGDEF_dom"/>
</dbReference>
<dbReference type="GO" id="GO:0005886">
    <property type="term" value="C:plasma membrane"/>
    <property type="evidence" value="ECO:0007669"/>
    <property type="project" value="TreeGrafter"/>
</dbReference>
<dbReference type="PANTHER" id="PTHR45138">
    <property type="entry name" value="REGULATORY COMPONENTS OF SENSORY TRANSDUCTION SYSTEM"/>
    <property type="match status" value="1"/>
</dbReference>
<reference evidence="6 7" key="1">
    <citation type="submission" date="2017-08" db="EMBL/GenBank/DDBJ databases">
        <title>Complete genome of Colwellia sp. NB097-1, a psychrophile bacterium ioslated from Bering Sea.</title>
        <authorList>
            <person name="Chen X."/>
        </authorList>
    </citation>
    <scope>NUCLEOTIDE SEQUENCE [LARGE SCALE GENOMIC DNA]</scope>
    <source>
        <strain evidence="6 7">NB097-1</strain>
    </source>
</reference>
<dbReference type="SMART" id="SM00267">
    <property type="entry name" value="GGDEF"/>
    <property type="match status" value="1"/>
</dbReference>
<feature type="domain" description="GGDEF" evidence="5">
    <location>
        <begin position="344"/>
        <end position="478"/>
    </location>
</feature>
<dbReference type="NCBIfam" id="TIGR00254">
    <property type="entry name" value="GGDEF"/>
    <property type="match status" value="1"/>
</dbReference>
<keyword evidence="7" id="KW-1185">Reference proteome</keyword>
<dbReference type="InterPro" id="IPR029787">
    <property type="entry name" value="Nucleotide_cyclase"/>
</dbReference>
<dbReference type="FunFam" id="3.30.70.270:FF:000001">
    <property type="entry name" value="Diguanylate cyclase domain protein"/>
    <property type="match status" value="1"/>
</dbReference>
<name>A0A222G9L8_9GAMM</name>
<organism evidence="6 7">
    <name type="scientific">Cognaticolwellia beringensis</name>
    <dbReference type="NCBI Taxonomy" id="1967665"/>
    <lineage>
        <taxon>Bacteria</taxon>
        <taxon>Pseudomonadati</taxon>
        <taxon>Pseudomonadota</taxon>
        <taxon>Gammaproteobacteria</taxon>
        <taxon>Alteromonadales</taxon>
        <taxon>Colwelliaceae</taxon>
        <taxon>Cognaticolwellia</taxon>
    </lineage>
</organism>
<dbReference type="PANTHER" id="PTHR45138:SF9">
    <property type="entry name" value="DIGUANYLATE CYCLASE DGCM-RELATED"/>
    <property type="match status" value="1"/>
</dbReference>
<feature type="transmembrane region" description="Helical" evidence="4">
    <location>
        <begin position="12"/>
        <end position="30"/>
    </location>
</feature>
<dbReference type="RefSeq" id="WP_081151916.1">
    <property type="nucleotide sequence ID" value="NZ_CP020465.1"/>
</dbReference>
<sequence length="478" mass="54813">MKFGNKFDRYIAVIFFVTIVTVILTSYFTLKDVINSHNKQVQSAITPLFSLVTSEILRPLNVANFMAKNQFVIDYAGQDKIDKDYVVSYLNKVAKSYNMIAFIALEKHNLMVDSNGKESTLNSSDTEWYTRLKDLPGEQFTDIGNAQNPHLYFDNKIRDREGEFIGFTGVALDLNYFASKFQEYNERFGFELYFVDNNNIITLSSNNIIKTESHHRKGLMTRLSDLPWHQSLIKKNAADKNLSSEVMYTSDDGLLISQMPIQELNWRMFIVSPPAAQQSEYWKIFIGRFILFFIVAIIFYMILLSIINYLKSRLIKHAETDHLTQLPNRSHVHSRFDDMAKRNDNLCLVLADIDNFKNINDTYGHLVGDDVLRIISEQLSQTLRKVDVIGRWGGEEFVMLLPETTANQAHIIVERIRKNIAAISFPISTTSGTFTTTISFGICELPLENKTIVDYIEGADKALYQAKSDGRNKSVIFN</sequence>
<dbReference type="OrthoDB" id="5496380at2"/>
<evidence type="ECO:0000313" key="6">
    <source>
        <dbReference type="EMBL" id="ASP48490.1"/>
    </source>
</evidence>
<keyword evidence="4" id="KW-1133">Transmembrane helix</keyword>
<evidence type="ECO:0000256" key="2">
    <source>
        <dbReference type="ARBA" id="ARBA00012528"/>
    </source>
</evidence>
<dbReference type="SUPFAM" id="SSF55073">
    <property type="entry name" value="Nucleotide cyclase"/>
    <property type="match status" value="1"/>
</dbReference>
<evidence type="ECO:0000256" key="3">
    <source>
        <dbReference type="ARBA" id="ARBA00034247"/>
    </source>
</evidence>
<accession>A0A222G9L8</accession>
<gene>
    <name evidence="6" type="ORF">B5D82_12365</name>
</gene>
<dbReference type="CDD" id="cd01949">
    <property type="entry name" value="GGDEF"/>
    <property type="match status" value="1"/>
</dbReference>
<keyword evidence="4" id="KW-0472">Membrane</keyword>
<dbReference type="Pfam" id="PF00990">
    <property type="entry name" value="GGDEF"/>
    <property type="match status" value="1"/>
</dbReference>
<dbReference type="EMBL" id="CP020465">
    <property type="protein sequence ID" value="ASP48490.1"/>
    <property type="molecule type" value="Genomic_DNA"/>
</dbReference>
<dbReference type="EC" id="2.7.7.65" evidence="2"/>
<protein>
    <recommendedName>
        <fullName evidence="2">diguanylate cyclase</fullName>
        <ecNumber evidence="2">2.7.7.65</ecNumber>
    </recommendedName>
</protein>
<dbReference type="Gene3D" id="3.30.70.270">
    <property type="match status" value="1"/>
</dbReference>
<dbReference type="KEGG" id="cber:B5D82_12365"/>
<dbReference type="PROSITE" id="PS50887">
    <property type="entry name" value="GGDEF"/>
    <property type="match status" value="1"/>
</dbReference>
<comment type="cofactor">
    <cofactor evidence="1">
        <name>Mg(2+)</name>
        <dbReference type="ChEBI" id="CHEBI:18420"/>
    </cofactor>
</comment>
<dbReference type="GO" id="GO:0043709">
    <property type="term" value="P:cell adhesion involved in single-species biofilm formation"/>
    <property type="evidence" value="ECO:0007669"/>
    <property type="project" value="TreeGrafter"/>
</dbReference>
<comment type="catalytic activity">
    <reaction evidence="3">
        <text>2 GTP = 3',3'-c-di-GMP + 2 diphosphate</text>
        <dbReference type="Rhea" id="RHEA:24898"/>
        <dbReference type="ChEBI" id="CHEBI:33019"/>
        <dbReference type="ChEBI" id="CHEBI:37565"/>
        <dbReference type="ChEBI" id="CHEBI:58805"/>
        <dbReference type="EC" id="2.7.7.65"/>
    </reaction>
</comment>
<proteinExistence type="predicted"/>
<evidence type="ECO:0000256" key="1">
    <source>
        <dbReference type="ARBA" id="ARBA00001946"/>
    </source>
</evidence>
<dbReference type="GO" id="GO:1902201">
    <property type="term" value="P:negative regulation of bacterial-type flagellum-dependent cell motility"/>
    <property type="evidence" value="ECO:0007669"/>
    <property type="project" value="TreeGrafter"/>
</dbReference>
<dbReference type="InterPro" id="IPR043128">
    <property type="entry name" value="Rev_trsase/Diguanyl_cyclase"/>
</dbReference>
<dbReference type="GO" id="GO:0052621">
    <property type="term" value="F:diguanylate cyclase activity"/>
    <property type="evidence" value="ECO:0007669"/>
    <property type="project" value="UniProtKB-EC"/>
</dbReference>
<evidence type="ECO:0000259" key="5">
    <source>
        <dbReference type="PROSITE" id="PS50887"/>
    </source>
</evidence>
<dbReference type="InterPro" id="IPR050469">
    <property type="entry name" value="Diguanylate_Cyclase"/>
</dbReference>
<dbReference type="AlphaFoldDB" id="A0A222G9L8"/>